<feature type="region of interest" description="Disordered" evidence="1">
    <location>
        <begin position="2303"/>
        <end position="2373"/>
    </location>
</feature>
<feature type="compositionally biased region" description="Polar residues" evidence="1">
    <location>
        <begin position="1065"/>
        <end position="1085"/>
    </location>
</feature>
<feature type="region of interest" description="Disordered" evidence="1">
    <location>
        <begin position="545"/>
        <end position="775"/>
    </location>
</feature>
<feature type="compositionally biased region" description="Low complexity" evidence="1">
    <location>
        <begin position="689"/>
        <end position="704"/>
    </location>
</feature>
<dbReference type="Proteomes" id="UP000735541">
    <property type="component" value="Unassembled WGS sequence"/>
</dbReference>
<feature type="compositionally biased region" description="Low complexity" evidence="1">
    <location>
        <begin position="981"/>
        <end position="990"/>
    </location>
</feature>
<feature type="compositionally biased region" description="Pro residues" evidence="1">
    <location>
        <begin position="926"/>
        <end position="935"/>
    </location>
</feature>
<feature type="compositionally biased region" description="Pro residues" evidence="1">
    <location>
        <begin position="2634"/>
        <end position="2649"/>
    </location>
</feature>
<feature type="compositionally biased region" description="Low complexity" evidence="1">
    <location>
        <begin position="603"/>
        <end position="636"/>
    </location>
</feature>
<feature type="region of interest" description="Disordered" evidence="1">
    <location>
        <begin position="4319"/>
        <end position="4372"/>
    </location>
</feature>
<feature type="compositionally biased region" description="Gly residues" evidence="1">
    <location>
        <begin position="563"/>
        <end position="574"/>
    </location>
</feature>
<accession>A0ABS6TTZ8</accession>
<feature type="region of interest" description="Disordered" evidence="1">
    <location>
        <begin position="2479"/>
        <end position="2524"/>
    </location>
</feature>
<feature type="compositionally biased region" description="Basic and acidic residues" evidence="1">
    <location>
        <begin position="430"/>
        <end position="442"/>
    </location>
</feature>
<feature type="region of interest" description="Disordered" evidence="1">
    <location>
        <begin position="4641"/>
        <end position="4674"/>
    </location>
</feature>
<feature type="region of interest" description="Disordered" evidence="1">
    <location>
        <begin position="1439"/>
        <end position="1475"/>
    </location>
</feature>
<dbReference type="EMBL" id="JAHUVW010000001">
    <property type="protein sequence ID" value="MBV7671737.1"/>
    <property type="molecule type" value="Genomic_DNA"/>
</dbReference>
<feature type="compositionally biased region" description="Pro residues" evidence="1">
    <location>
        <begin position="448"/>
        <end position="459"/>
    </location>
</feature>
<organism evidence="3 4">
    <name type="scientific">Streptomyces halstedii</name>
    <dbReference type="NCBI Taxonomy" id="1944"/>
    <lineage>
        <taxon>Bacteria</taxon>
        <taxon>Bacillati</taxon>
        <taxon>Actinomycetota</taxon>
        <taxon>Actinomycetes</taxon>
        <taxon>Kitasatosporales</taxon>
        <taxon>Streptomycetaceae</taxon>
        <taxon>Streptomyces</taxon>
    </lineage>
</organism>
<feature type="compositionally biased region" description="Basic and acidic residues" evidence="1">
    <location>
        <begin position="4701"/>
        <end position="4715"/>
    </location>
</feature>
<feature type="compositionally biased region" description="Low complexity" evidence="1">
    <location>
        <begin position="1442"/>
        <end position="1457"/>
    </location>
</feature>
<feature type="region of interest" description="Disordered" evidence="1">
    <location>
        <begin position="3909"/>
        <end position="3962"/>
    </location>
</feature>
<feature type="compositionally biased region" description="Low complexity" evidence="1">
    <location>
        <begin position="4207"/>
        <end position="4222"/>
    </location>
</feature>
<feature type="compositionally biased region" description="Basic and acidic residues" evidence="1">
    <location>
        <begin position="3065"/>
        <end position="3088"/>
    </location>
</feature>
<name>A0ABS6TTZ8_STRHA</name>
<reference evidence="3 4" key="1">
    <citation type="submission" date="2021-07" db="EMBL/GenBank/DDBJ databases">
        <title>Sequencing Streptomyces halstedii LGO-A4 genome an citrus endophytic actinomycete.</title>
        <authorList>
            <person name="Samborskyy M."/>
            <person name="Scott N."/>
            <person name="Deglau R."/>
            <person name="Dickens S."/>
            <person name="Oliveira L.G."/>
        </authorList>
    </citation>
    <scope>NUCLEOTIDE SEQUENCE [LARGE SCALE GENOMIC DNA]</scope>
    <source>
        <strain evidence="3 4">LGO-A4</strain>
    </source>
</reference>
<comment type="caution">
    <text evidence="3">The sequence shown here is derived from an EMBL/GenBank/DDBJ whole genome shotgun (WGS) entry which is preliminary data.</text>
</comment>
<feature type="compositionally biased region" description="Pro residues" evidence="1">
    <location>
        <begin position="2018"/>
        <end position="2031"/>
    </location>
</feature>
<feature type="region of interest" description="Disordered" evidence="1">
    <location>
        <begin position="4698"/>
        <end position="4767"/>
    </location>
</feature>
<feature type="compositionally biased region" description="Basic and acidic residues" evidence="1">
    <location>
        <begin position="1777"/>
        <end position="1790"/>
    </location>
</feature>
<feature type="compositionally biased region" description="Low complexity" evidence="1">
    <location>
        <begin position="1764"/>
        <end position="1775"/>
    </location>
</feature>
<dbReference type="PANTHER" id="PTHR48148">
    <property type="entry name" value="KERATINOCYTE PROLINE-RICH PROTEIN"/>
    <property type="match status" value="1"/>
</dbReference>
<evidence type="ECO:0000313" key="4">
    <source>
        <dbReference type="Proteomes" id="UP000735541"/>
    </source>
</evidence>
<feature type="compositionally biased region" description="Pro residues" evidence="1">
    <location>
        <begin position="2317"/>
        <end position="2327"/>
    </location>
</feature>
<dbReference type="Pfam" id="PF22596">
    <property type="entry name" value="Scabin-like"/>
    <property type="match status" value="1"/>
</dbReference>
<evidence type="ECO:0000256" key="1">
    <source>
        <dbReference type="SAM" id="MobiDB-lite"/>
    </source>
</evidence>
<feature type="region of interest" description="Disordered" evidence="1">
    <location>
        <begin position="3065"/>
        <end position="3135"/>
    </location>
</feature>
<feature type="region of interest" description="Disordered" evidence="1">
    <location>
        <begin position="375"/>
        <end position="466"/>
    </location>
</feature>
<evidence type="ECO:0000259" key="2">
    <source>
        <dbReference type="Pfam" id="PF22596"/>
    </source>
</evidence>
<feature type="compositionally biased region" description="Pro residues" evidence="1">
    <location>
        <begin position="663"/>
        <end position="688"/>
    </location>
</feature>
<dbReference type="SUPFAM" id="SSF56399">
    <property type="entry name" value="ADP-ribosylation"/>
    <property type="match status" value="1"/>
</dbReference>
<dbReference type="InterPro" id="IPR054695">
    <property type="entry name" value="Pierisin-like_dom"/>
</dbReference>
<feature type="region of interest" description="Disordered" evidence="1">
    <location>
        <begin position="793"/>
        <end position="1041"/>
    </location>
</feature>
<evidence type="ECO:0000313" key="3">
    <source>
        <dbReference type="EMBL" id="MBV7671737.1"/>
    </source>
</evidence>
<dbReference type="CDD" id="cd22744">
    <property type="entry name" value="OTU"/>
    <property type="match status" value="1"/>
</dbReference>
<feature type="compositionally biased region" description="Pro residues" evidence="1">
    <location>
        <begin position="991"/>
        <end position="1004"/>
    </location>
</feature>
<feature type="region of interest" description="Disordered" evidence="1">
    <location>
        <begin position="3183"/>
        <end position="3213"/>
    </location>
</feature>
<feature type="region of interest" description="Disordered" evidence="1">
    <location>
        <begin position="1055"/>
        <end position="1136"/>
    </location>
</feature>
<feature type="compositionally biased region" description="Low complexity" evidence="1">
    <location>
        <begin position="3118"/>
        <end position="3132"/>
    </location>
</feature>
<feature type="domain" description="Pierisin-like" evidence="2">
    <location>
        <begin position="4382"/>
        <end position="4512"/>
    </location>
</feature>
<gene>
    <name evidence="3" type="ORF">STHAL_20020</name>
</gene>
<feature type="compositionally biased region" description="Low complexity" evidence="1">
    <location>
        <begin position="799"/>
        <end position="829"/>
    </location>
</feature>
<feature type="compositionally biased region" description="Basic and acidic residues" evidence="1">
    <location>
        <begin position="1088"/>
        <end position="1100"/>
    </location>
</feature>
<keyword evidence="4" id="KW-1185">Reference proteome</keyword>
<feature type="region of interest" description="Disordered" evidence="1">
    <location>
        <begin position="2626"/>
        <end position="2679"/>
    </location>
</feature>
<feature type="region of interest" description="Disordered" evidence="1">
    <location>
        <begin position="3562"/>
        <end position="3586"/>
    </location>
</feature>
<feature type="compositionally biased region" description="Pro residues" evidence="1">
    <location>
        <begin position="3911"/>
        <end position="3923"/>
    </location>
</feature>
<proteinExistence type="predicted"/>
<feature type="region of interest" description="Disordered" evidence="1">
    <location>
        <begin position="4130"/>
        <end position="4235"/>
    </location>
</feature>
<sequence>MSMQASPEVNAMLFILTGERLLQADEDLAYSSRQPYGRLGKRVRELSQLVEDSVKNISTAMPDDVGRAYVRAMSMLTDDGGKNYLREFGDQLDRISDGRVKASMDIMESKWQVIAEVIRLLIEIAFYLAMSFFTGGASLTQIALAKARSRLLILTTLSHLLQRTHLLPSLTEALSEAFTTFAVRLAMMLGAPAGRRPGGFDWGQILKDAAFGAIAGGLASIFHNAAHHIVKGYDNNFLKNGPDLDFKNGPDLPKKGPDLPKNGPDLPKNGPDLPKSGPDLPKSGPDLPKNGPDLPKNGPNWPKAGPGLPGAGPGAVPLTGHHAIKETSNFLASGGAESLAEILAGGLLYGDWSTSWSTFVGAGVSDRVGTALNTGAINTGTGLRDVMSGLRGAPPPTVSTSGLPPSGKDTSGHSGLSTTGTGDGGTGAPDTHRDNASGDERTPSSTQSPPPPYEAPPPYRSLDGYEVNPAESDLWRQVHTGSPQERADALNALAELRGGQPGTVETEIRDTLHRNLANGPGLRVVADGQGTGVHLDTDHVRHTLDSLGSDSVRHDPPGTSATGPGGTTNSGGGVPVATTGSGPSPQNSAPTTTHPHAPDTDTDTSTGSNPTTDTDTSTGPNPTTDTGPNPTTNTGSEAHTDTDTAAVPDPTQTASGDHTTNPAPAPTPPAPAPTPTPPVATPTPPPASVPTSTTAPNSAPAQTPGGARTTGGGEHRDAPVVTSSPETVDHADPRAQVTDPDSAGTPSPDNGDTEVTHTDPLTVVVTDGPLPYDDPAEAARLLDLAGGDRAVVLGPPTVTSATDTPAPGTTTTGTPTTGAPANGTPGRGTPSREAAVLTRDSPDGPVRVRPLSTVPPVTGPDGDLGAVFPGADVLLPLSAALGPDTTSASGLDTGSRRPVTESSATVETVSTEGTPHGAEKTTPPTQATPPPPPAPEQEGSRPLDTETSPAPSPAPHPAPDGNTTTPRDPEEVASDLLLESGPTPTGSTPQPTAPSPPLPPPTTPAPKDSAWSSLARFVARPFRSADSPGRSTPSVVTTLDGHTLPVDQVRRLLADGVTGPRQGTAVRTLTVSQSPAEDNTPQSAARQRLLDQDGYRDTRRVTSTPAKDGDGPPPPRTVFTGPSRPLPGSGTPEGADYFVAHGTPRTVTLGTNDSALPSVVVSGVQLGEVLRAWGAPGDRTRPLVLFSCETGKQPRVAGLPVAQHVANRTGRPVYAPTSEAGTAKDSDGVVRAVLTEGTDGPGEWRLFTPEPSGRRLDALARSAGLHGGRGPADAFTRARTLQAVRTLRGTLGPDAEQLPNRRELLRGLAFAEGLRWRTPDPAGRYADARMTPDLLRRMVADRYGLADGTEPSRDQYTGFLGEAARLRSRGGPEVTLRTLIPPPAAEPSPSAPVYPQDVRGLAYAHSARVTWLLSDGPLPLSELGLSPEDTATLLRRRPDLVPGTAPAPATGRPSTTGEPVTDLSVVGPPGGDTKTPLVRADDRDFRRTAVPGDGDCFFRSVLLSARGQNTLHQWADLDVSGLRDLLGTRLTGSELADALTESAPDPVLTVLGDLREHFIGGAPPRDEAGQAAWERASDAILAGDAALWRRLLLQSPYPGLLEVAPTPEVARRLGSGGLLTETAGRTALWSSPFGDLLPTALARATDVDLRVVHDGTVTAVNPGGRGGTLYVAYNGRDHYEALTTPVPAPEAALAAPAPTPTPELAPLPPSPTPTPTPETETETKTHTPTPSPTPTPTPTPPPPPLPDPDPVPDPDPTPVPDPDATPATDADPVTTEESERVPLETQLERHRPPRLLTGDDALPPGPPPKSVTFEDDSHLPAVLLNPEADDTSGTPPPGGLMSGVGRTTLRGADQVAAEILAHLPPHVRERFDDAELRRLLTEEPSAFTGPRGATFVARARSEVGYEVTVEAVPYHRWERLPDPDGVTVKLDTVHRGQATTGVPRSVGTMRRVAGALSMGPPLEWMLKLGASVGRSRRTDINTGTQGLSQTEMRGMDGSHLHLDDVYYRVRVDEVTPAPKAPAPRTPAPGDPAGPVTTDPASVPVESTGWRRHEIRRHDFAVRHGLTWRLQDSLTEPYSGPARAPKKITFPDGLTPRVTDTEALYLRDSPEDMALAMSGARPGSSAHQRLVSFLRPGKLLGLFPRLSGQVVGPELTRGGSHHPLGHLIVERAVAHEGTLVTEATKVEVRDVTQGVFQNDRTHTRETRIGVQVTAGPNHTLTGGPVDVRLQGGPMARVDVGAGRAHYLGGSAARKVTGRVKGTPVGLYRVEKTLYLRKPGEPASAARPFRVVTLDWLPTTEAKRLASWDTRTPAQSAPEPAPEPTPPPYLTQDDPTHLGQTRAEGFLPEHPVSDTGTETAEGSGAVREAGATAPDPMTTFADSVLDALHRSYPALFPAPWELRHPKVARLLRGDGPARTALHNDRQVREALNRPTLAQSLEVLTTTGVPVSLTETGAFRDGHHTLTLTAQLTDRRYETSLSERSLRNSVSATQQVGQGQQGSSTLSAGIEVGVSPRDKDKAPETGTARRTGWTTVGVRQAWGRNRATRNGVSVTNDHLTAQTSAHLFSYRVELNASFDGHRRPRGWARLVTVGALGAGYFVSRVGERPLFEKGTAPVGRVELAVPAAHSSTRYGPAPQPAVTPPSPAPTPQPEELSSTEAESLIDGTGPAQDPADPETSWTRDLLSRPFAVLGVEGARQRQDMTDRTAAQATGDSWHVTTPGTPLRNVLRRAMENVWVAGHLSQALGPFGIRTTGLEAAGPLQTHHVKAAFRARLHNLRVAGDPNASSFEVTTGADRRTTGSGGSSSRTTIGVQNSLALQQVDGHHPVHGSYAAGGQLSWGKGSSESRANSNGRNTILTYAGRTYPVLGDLTETVAVRDRWSAALGLIGTRSASAVRSLAGRAAPWLGRQAPQPRPAAARSHHVPDAVVMHVPMQDAIETGLAPDGLGTQTPHHLGKGYEVPPFLRQRRFATHATGQLDASAHARELLPQLEALGVPSHDREQVLQMLSPDFLRGQVHELTTEGATLPVQYRAWARPGDLPTGGSPGQLRFQLTPVRTTVDRLRNGYEVEDYRPTGRDVEKGSSQDHGRDATLAVSESPAVQKGSGLLGVGPSLQGGAAGQQQSSRSRGVGRAVNPNIATTQSHAELITSYELTVTMTDGVGDALLGPVTGDVGTLRELLPVSLLTPETTGTRNDDTESDANSTTHPQGSVDGPERRVKVLTAAQARPDQVSAWRSRDSDLSLDDMVGTGFLAVDVLGAANVHDALTLATAQADGAGDGHAGTVLDGTALKGAVREARRTPLTVLGTAPAQALQEASGQTGLTAGLREALSPQGLSLPPLSSARLLGQSHTADARLYAKLDRRGARLLAVENKPRMEGAVRNKESDGHDAGLSGTVEGVTGTAPMAGTDGAGVITPGVSAPLASTTDTARLKGATEAHLGTHLKVSTQRSMLFALPVRWLSVVEADHHLTDGRAFRALGHARRGPRATEAETTTLVWVREDIAHDLGLLDTKTFPDESRTAWDRMAESQADMTEAEKRYYDARARARTAWLDMTEAERTGALAEAAAPTGTTSPEAAGTTPKAPVPAKVSRAVTDWRAAREEALLWETRTVEAAEQTRRLHAAAERVTARHYGQAPTPATETATEKTSDKTSDKSSDKTTAEDTASPAPDDASTYTKPEWRSETPPRYTVSEATESGLRTLTAPGGGPVLEVHAVPHDGASFFHALITAAAHHDRLPPLLGTTPENTTPVLAPGHPDTVEAVRSRLVEALGQRGNEDLLAALAPEGSDTFTKDELTAAKVPLDAPHREEFETLGTVPQSRWLDEGERLRLAAEALSRTFASGPSAWDHGAADLLPALASRVLRLPVTVVTSDGVHQRFLPPGVDPVTAGDTLGPELTLFVADKHFHVALPEGTPAPYPAPVPPPATEGSPKTAHTPAPPVRPSPGTLPWAPPTKGTGPSKPRYRLGQDGVLTAPDGATYTQGTPTGRGNAFFGALSEALTTASRQPGLLVRHLGRMRAYAGSPPGRLMRLYGMPGAPTERDELFRPPPVRTRRGQLTPSDMERDRLLRAHIGQADWGTHADRAMAEWAARTSGVTVTLVEEDGTAHTFPGGTREGAPAIDAHVVLRRRGGDFVPLLPHTPAPATPPPTTPTPPAPVPPPPPPPPAPAPLTPPSAPPLAAPPVTPPPPALLTPPSPTGSDLPGMEDALELSTLSGATASPAPATPMGDTSTDTSPWPYDREWEALTSGASPVVREGDGWTVWGHLDSDPGLTELVAENKALGLRGVFRAEGSTAGRGTDASGRPYDRGPAWDWYHPTHGLIGSSPFRPAPDRTPADAESLALPPRDDTTTAPVPPVPPHRTAAQSTPSLDELPHPMRWRTDTEPLYRFAPLGPQEVFLNGLRAKGTGLAHVLDHVHNGTGQGSGYVSTGRDTEYVATSIRRTPEDAAALDARYRWRYDLDLPGGIDVNGTLGMASPHPGRREVLFPGGVAPRFIRGAQRMLDGEPFGPYRANPEYHPLPPPARRDTRPRYVVNSGFDARRFTYGGEQVTDLTVRIAVNGPADQTAAVLERLNKGVAAHFNAPGHHLPNGDRLHVTVEPVERAEDAHLTVELVGRDREMTQTAWWTDATATDLAHELAHQLGLRDEYRDDSAPQRPQVTGSLLGAYDQTPPDPSLAPAGLRSRHLHLLSAVIGDLDAHTGPVERNAAERDGPDPDRDGGLRAARAATPPVTRRMVWVDPVSLPRPDDQTAGTRDQPESVAPRAPRRGEEDPEKVAFETFEHELTSVAFRPDAVAADFSATLDTYVSGTDPETRTRRVKKARSLIDGLPDHYPDESVNAAHAALDTYDHARPALAVPGARYVSASYVSGAVGNGYINRDIPGVVIVEGEPYAPVFSTVYADALHESPPRNKDVGQDAHGLIQIHTGDSGTGERVLWVSVGQSLRQLKWMDKYAKHGKAPLPLIRSFLVPLHVLNDISRKAVTEHNSGGDHTEDLNVDKHFAANQFGIREPESLEALRQFALPGSLRTYTYGDTEGAPASWGEVRDAGELREKLGIPTEDIPGFPVFTDDSGEFLSHSKYAEKTSVLRRIASAHTNTTTLLEKSDRVVPKSFVKEFFWKHAPQHLKDQANQGRPEYRRAADRFVWDLVLPWASQARIAEEIHSGFEEFLRSNPTTVPVDYSLTDEPATFRGERRSAAIGLGATHRELMEARRTIREGFEKLDFTRAFEESGTLANSKEVRALLGRLKNRNREILDDYPFKIGDRDTLLAKNLPYAESARDFHRDLEAALPWDRTGYPGLAAVVAQLRKISEGVLG</sequence>
<feature type="compositionally biased region" description="Low complexity" evidence="1">
    <location>
        <begin position="643"/>
        <end position="662"/>
    </location>
</feature>
<feature type="compositionally biased region" description="Pro residues" evidence="1">
    <location>
        <begin position="1729"/>
        <end position="1763"/>
    </location>
</feature>
<feature type="compositionally biased region" description="Basic and acidic residues" evidence="1">
    <location>
        <begin position="244"/>
        <end position="258"/>
    </location>
</feature>
<dbReference type="PANTHER" id="PTHR48148:SF2">
    <property type="entry name" value="PA14 DOMAIN-CONTAINING PROTEIN"/>
    <property type="match status" value="1"/>
</dbReference>
<feature type="compositionally biased region" description="Pro residues" evidence="1">
    <location>
        <begin position="4135"/>
        <end position="4193"/>
    </location>
</feature>
<feature type="compositionally biased region" description="Low complexity" evidence="1">
    <location>
        <begin position="900"/>
        <end position="914"/>
    </location>
</feature>
<protein>
    <recommendedName>
        <fullName evidence="2">Pierisin-like domain-containing protein</fullName>
    </recommendedName>
</protein>
<feature type="region of interest" description="Disordered" evidence="1">
    <location>
        <begin position="2016"/>
        <end position="2042"/>
    </location>
</feature>
<feature type="compositionally biased region" description="Polar residues" evidence="1">
    <location>
        <begin position="578"/>
        <end position="587"/>
    </location>
</feature>
<feature type="region of interest" description="Disordered" evidence="1">
    <location>
        <begin position="3624"/>
        <end position="3702"/>
    </location>
</feature>
<feature type="compositionally biased region" description="Pro residues" evidence="1">
    <location>
        <begin position="1697"/>
        <end position="1716"/>
    </location>
</feature>
<feature type="region of interest" description="Disordered" evidence="1">
    <location>
        <begin position="244"/>
        <end position="314"/>
    </location>
</feature>
<feature type="region of interest" description="Disordered" evidence="1">
    <location>
        <begin position="2782"/>
        <end position="2808"/>
    </location>
</feature>
<feature type="compositionally biased region" description="Low complexity" evidence="1">
    <location>
        <begin position="4717"/>
        <end position="4729"/>
    </location>
</feature>
<dbReference type="Gene3D" id="3.90.210.10">
    <property type="entry name" value="Heat-Labile Enterotoxin, subunit A"/>
    <property type="match status" value="1"/>
</dbReference>
<feature type="compositionally biased region" description="Low complexity" evidence="1">
    <location>
        <begin position="2486"/>
        <end position="2506"/>
    </location>
</feature>
<feature type="region of interest" description="Disordered" evidence="1">
    <location>
        <begin position="1691"/>
        <end position="1814"/>
    </location>
</feature>
<feature type="compositionally biased region" description="Basic and acidic residues" evidence="1">
    <location>
        <begin position="3641"/>
        <end position="3659"/>
    </location>
</feature>